<feature type="transmembrane region" description="Helical" evidence="1">
    <location>
        <begin position="43"/>
        <end position="66"/>
    </location>
</feature>
<feature type="transmembrane region" description="Helical" evidence="1">
    <location>
        <begin position="12"/>
        <end position="31"/>
    </location>
</feature>
<comment type="caution">
    <text evidence="2">The sequence shown here is derived from an EMBL/GenBank/DDBJ whole genome shotgun (WGS) entry which is preliminary data.</text>
</comment>
<proteinExistence type="predicted"/>
<reference evidence="2 3" key="1">
    <citation type="journal article" date="2021" name="Int. J. Syst. Evol. Microbiol.">
        <title>Steroidobacter gossypii sp. nov., isolated from soil of cotton cropping field.</title>
        <authorList>
            <person name="Huang R."/>
            <person name="Yang S."/>
            <person name="Zhen C."/>
            <person name="Liu W."/>
        </authorList>
    </citation>
    <scope>NUCLEOTIDE SEQUENCE [LARGE SCALE GENOMIC DNA]</scope>
    <source>
        <strain evidence="2 3">S1-65</strain>
    </source>
</reference>
<keyword evidence="3" id="KW-1185">Reference proteome</keyword>
<organism evidence="2 3">
    <name type="scientific">Steroidobacter gossypii</name>
    <dbReference type="NCBI Taxonomy" id="2805490"/>
    <lineage>
        <taxon>Bacteria</taxon>
        <taxon>Pseudomonadati</taxon>
        <taxon>Pseudomonadota</taxon>
        <taxon>Gammaproteobacteria</taxon>
        <taxon>Steroidobacterales</taxon>
        <taxon>Steroidobacteraceae</taxon>
        <taxon>Steroidobacter</taxon>
    </lineage>
</organism>
<keyword evidence="1" id="KW-1133">Transmembrane helix</keyword>
<dbReference type="InterPro" id="IPR007383">
    <property type="entry name" value="DUF445"/>
</dbReference>
<dbReference type="PANTHER" id="PTHR38442">
    <property type="entry name" value="INNER MEMBRANE PROTEIN-RELATED"/>
    <property type="match status" value="1"/>
</dbReference>
<keyword evidence="1" id="KW-0472">Membrane</keyword>
<accession>A0ABS1WZC0</accession>
<gene>
    <name evidence="2" type="ORF">JM946_16450</name>
</gene>
<dbReference type="Pfam" id="PF04286">
    <property type="entry name" value="DUF445"/>
    <property type="match status" value="1"/>
</dbReference>
<evidence type="ECO:0000313" key="2">
    <source>
        <dbReference type="EMBL" id="MBM0106326.1"/>
    </source>
</evidence>
<dbReference type="EMBL" id="JAEVLS010000003">
    <property type="protein sequence ID" value="MBM0106326.1"/>
    <property type="molecule type" value="Genomic_DNA"/>
</dbReference>
<protein>
    <submittedName>
        <fullName evidence="2">DUF445 domain-containing protein</fullName>
    </submittedName>
</protein>
<dbReference type="Proteomes" id="UP000661077">
    <property type="component" value="Unassembled WGS sequence"/>
</dbReference>
<keyword evidence="1" id="KW-0812">Transmembrane</keyword>
<dbReference type="RefSeq" id="WP_203168432.1">
    <property type="nucleotide sequence ID" value="NZ_JAEVLS010000003.1"/>
</dbReference>
<name>A0ABS1WZC0_9GAMM</name>
<sequence length="412" mass="46075">MSRNPTAGGLRAMRRVATGLLIAVSILYVIAHLMERTHPWAAFVRAFAEAAMVGALADWFAVTALFRHPLGIPIPHTAVIPRSKDRIGEGLGRFVEENFLAPQIVAEKIRSTDLAGSLARWMTTPDNSGMAAAGVMRALSVVAHSLTDEDLARLIRKHLLTPVERRELAPLFGKMLAVLMTEQGHKPVVAALLRRSADWIREYEPQLRDAVRDRTSWLWRRFSMDQRIADSMLSALDETFRTAADDPNHTLRLRIDEALDRLCQQLMLSPQFLAEGERFKKQLFEHAAFDDYLRRTARDFLDRLTSSATDGSAASASVARWLHDTAQTVLTDESLRAELNSMARSTLIRLFELQRMQVAHLIADTVKQWDADTLASRMENAIGPDLQYIRVNGTLIGGLVGLVIHIVTTTLL</sequence>
<evidence type="ECO:0000256" key="1">
    <source>
        <dbReference type="SAM" id="Phobius"/>
    </source>
</evidence>
<evidence type="ECO:0000313" key="3">
    <source>
        <dbReference type="Proteomes" id="UP000661077"/>
    </source>
</evidence>
<dbReference type="PANTHER" id="PTHR38442:SF1">
    <property type="entry name" value="INNER MEMBRANE PROTEIN"/>
    <property type="match status" value="1"/>
</dbReference>